<dbReference type="AlphaFoldDB" id="A0A2K9E7M0"/>
<name>A0A2K9E7M0_9FIRM</name>
<organism evidence="2 4">
    <name type="scientific">Acetivibrio saccincola</name>
    <dbReference type="NCBI Taxonomy" id="1677857"/>
    <lineage>
        <taxon>Bacteria</taxon>
        <taxon>Bacillati</taxon>
        <taxon>Bacillota</taxon>
        <taxon>Clostridia</taxon>
        <taxon>Eubacteriales</taxon>
        <taxon>Oscillospiraceae</taxon>
        <taxon>Acetivibrio</taxon>
    </lineage>
</organism>
<reference evidence="3 5" key="2">
    <citation type="journal article" date="2018" name="Syst. Appl. Microbiol.">
        <title>Characterization and high-quality draft genome sequence of Herbivorax saccincola A7, an anaerobic, alkaliphilic, thermophilic, cellulolytic, and xylanolytic bacterium.</title>
        <authorList>
            <person name="Aikawa S."/>
            <person name="Baramee S."/>
            <person name="Sermsathanaswadi J."/>
            <person name="Thianheng P."/>
            <person name="Tachaapaikoon C."/>
            <person name="Shikata A."/>
            <person name="Waeonukul R."/>
            <person name="Pason P."/>
            <person name="Ratanakhanokchai K."/>
            <person name="Kosugi A."/>
        </authorList>
    </citation>
    <scope>NUCLEOTIDE SEQUENCE [LARGE SCALE GENOMIC DNA]</scope>
    <source>
        <strain evidence="3 5">A7</strain>
    </source>
</reference>
<dbReference type="Proteomes" id="UP000239720">
    <property type="component" value="Unassembled WGS sequence"/>
</dbReference>
<keyword evidence="4" id="KW-1185">Reference proteome</keyword>
<evidence type="ECO:0000313" key="3">
    <source>
        <dbReference type="EMBL" id="PQQ67448.1"/>
    </source>
</evidence>
<dbReference type="Proteomes" id="UP000233534">
    <property type="component" value="Chromosome"/>
</dbReference>
<dbReference type="Pfam" id="PF07238">
    <property type="entry name" value="PilZ"/>
    <property type="match status" value="1"/>
</dbReference>
<dbReference type="SUPFAM" id="SSF141371">
    <property type="entry name" value="PilZ domain-like"/>
    <property type="match status" value="1"/>
</dbReference>
<dbReference type="InterPro" id="IPR009875">
    <property type="entry name" value="PilZ_domain"/>
</dbReference>
<dbReference type="Gene3D" id="2.40.10.220">
    <property type="entry name" value="predicted glycosyltransferase like domains"/>
    <property type="match status" value="1"/>
</dbReference>
<dbReference type="RefSeq" id="WP_101300990.1">
    <property type="nucleotide sequence ID" value="NZ_CP025197.1"/>
</dbReference>
<gene>
    <name evidence="3" type="ORF">B9R14_12295</name>
    <name evidence="2" type="ORF">HVS_08130</name>
</gene>
<evidence type="ECO:0000313" key="4">
    <source>
        <dbReference type="Proteomes" id="UP000233534"/>
    </source>
</evidence>
<dbReference type="OrthoDB" id="2081728at2"/>
<reference evidence="2 4" key="1">
    <citation type="submission" date="2017-12" db="EMBL/GenBank/DDBJ databases">
        <title>Complete genome sequence of Herbivorax saccincola GGR1, a novel Cellulosome-producing hydrolytic bacterium in a thermophilic biogas plant, established by Illumina and Nanopore MinION sequencing.</title>
        <authorList>
            <person name="Pechtl A."/>
            <person name="Ruckert C."/>
            <person name="Koeck D.E."/>
            <person name="Maus I."/>
            <person name="Winkler A."/>
            <person name="Kalinowski J."/>
            <person name="Puhler A."/>
            <person name="Schwarz W.W."/>
            <person name="Zverlov V.V."/>
            <person name="Schluter A."/>
            <person name="Liebl W."/>
        </authorList>
    </citation>
    <scope>NUCLEOTIDE SEQUENCE [LARGE SCALE GENOMIC DNA]</scope>
    <source>
        <strain evidence="2">GGR1</strain>
        <strain evidence="4">SR1</strain>
    </source>
</reference>
<dbReference type="EMBL" id="CP025197">
    <property type="protein sequence ID" value="AUG57536.1"/>
    <property type="molecule type" value="Genomic_DNA"/>
</dbReference>
<dbReference type="KEGG" id="hsc:HVS_08130"/>
<evidence type="ECO:0000313" key="5">
    <source>
        <dbReference type="Proteomes" id="UP000239720"/>
    </source>
</evidence>
<dbReference type="EMBL" id="NEMB01000003">
    <property type="protein sequence ID" value="PQQ67448.1"/>
    <property type="molecule type" value="Genomic_DNA"/>
</dbReference>
<evidence type="ECO:0000259" key="1">
    <source>
        <dbReference type="Pfam" id="PF07238"/>
    </source>
</evidence>
<sequence>MKLKVGEIVTLKHYSGKKINKGLISDVESNNVVVRPEKDFLIYSYFIDDPLVLGYENENIVSICEAVVTDIDYNKNTISVNIKNIQTLTNKRITQRFPVSLSAYITNHNEKSFAYIRNISLDGLSICSKLEKNKGDIINVQTIIENKELIFDAKIMWKKPGKLGFEYGLVFESVGEEFVENLESCLLYLKMDQESALDRLKYDFNVHKKRLMTKSIMN</sequence>
<proteinExistence type="predicted"/>
<evidence type="ECO:0000313" key="2">
    <source>
        <dbReference type="EMBL" id="AUG57536.1"/>
    </source>
</evidence>
<protein>
    <submittedName>
        <fullName evidence="2">PilZ domain protein</fullName>
    </submittedName>
    <submittedName>
        <fullName evidence="3">Pilus assembly protein PilZ</fullName>
    </submittedName>
</protein>
<accession>A0A2K9E7M0</accession>
<dbReference type="GO" id="GO:0035438">
    <property type="term" value="F:cyclic-di-GMP binding"/>
    <property type="evidence" value="ECO:0007669"/>
    <property type="project" value="InterPro"/>
</dbReference>
<feature type="domain" description="PilZ" evidence="1">
    <location>
        <begin position="91"/>
        <end position="186"/>
    </location>
</feature>